<evidence type="ECO:0000313" key="2">
    <source>
        <dbReference type="Proteomes" id="UP000247233"/>
    </source>
</evidence>
<dbReference type="EMBL" id="MSFL01000005">
    <property type="protein sequence ID" value="PWY88479.1"/>
    <property type="molecule type" value="Genomic_DNA"/>
</dbReference>
<gene>
    <name evidence="1" type="ORF">BO70DRAFT_182755</name>
</gene>
<protein>
    <submittedName>
        <fullName evidence="1">Uncharacterized protein</fullName>
    </submittedName>
</protein>
<dbReference type="Proteomes" id="UP000247233">
    <property type="component" value="Unassembled WGS sequence"/>
</dbReference>
<comment type="caution">
    <text evidence="1">The sequence shown here is derived from an EMBL/GenBank/DDBJ whole genome shotgun (WGS) entry which is preliminary data.</text>
</comment>
<proteinExistence type="predicted"/>
<keyword evidence="2" id="KW-1185">Reference proteome</keyword>
<name>A0A317WPW7_9EURO</name>
<dbReference type="AlphaFoldDB" id="A0A317WPW7"/>
<organism evidence="1 2">
    <name type="scientific">Aspergillus heteromorphus CBS 117.55</name>
    <dbReference type="NCBI Taxonomy" id="1448321"/>
    <lineage>
        <taxon>Eukaryota</taxon>
        <taxon>Fungi</taxon>
        <taxon>Dikarya</taxon>
        <taxon>Ascomycota</taxon>
        <taxon>Pezizomycotina</taxon>
        <taxon>Eurotiomycetes</taxon>
        <taxon>Eurotiomycetidae</taxon>
        <taxon>Eurotiales</taxon>
        <taxon>Aspergillaceae</taxon>
        <taxon>Aspergillus</taxon>
        <taxon>Aspergillus subgen. Circumdati</taxon>
    </lineage>
</organism>
<sequence length="127" mass="14204">MHLFPSPQRRGFPTAEGGRRLRPFFLSLHSLAPAPVSLPSLAAQSFSWFWFLVPLIAYLPSRFFPFPFPTSPSLFLSLSLSPLPPDQVVVVAVVASFPHPPNYPIQFNHDLKEASLSYLTYFSASID</sequence>
<reference evidence="1 2" key="1">
    <citation type="submission" date="2016-12" db="EMBL/GenBank/DDBJ databases">
        <title>The genomes of Aspergillus section Nigri reveals drivers in fungal speciation.</title>
        <authorList>
            <consortium name="DOE Joint Genome Institute"/>
            <person name="Vesth T.C."/>
            <person name="Nybo J."/>
            <person name="Theobald S."/>
            <person name="Brandl J."/>
            <person name="Frisvad J.C."/>
            <person name="Nielsen K.F."/>
            <person name="Lyhne E.K."/>
            <person name="Kogle M.E."/>
            <person name="Kuo A."/>
            <person name="Riley R."/>
            <person name="Clum A."/>
            <person name="Nolan M."/>
            <person name="Lipzen A."/>
            <person name="Salamov A."/>
            <person name="Henrissat B."/>
            <person name="Wiebenga A."/>
            <person name="De Vries R.P."/>
            <person name="Grigoriev I.V."/>
            <person name="Mortensen U.H."/>
            <person name="Andersen M.R."/>
            <person name="Baker S.E."/>
        </authorList>
    </citation>
    <scope>NUCLEOTIDE SEQUENCE [LARGE SCALE GENOMIC DNA]</scope>
    <source>
        <strain evidence="1 2">CBS 117.55</strain>
    </source>
</reference>
<dbReference type="VEuPathDB" id="FungiDB:BO70DRAFT_182755"/>
<dbReference type="RefSeq" id="XP_025402015.1">
    <property type="nucleotide sequence ID" value="XM_025538445.1"/>
</dbReference>
<dbReference type="GeneID" id="37060682"/>
<accession>A0A317WPW7</accession>
<evidence type="ECO:0000313" key="1">
    <source>
        <dbReference type="EMBL" id="PWY88479.1"/>
    </source>
</evidence>